<dbReference type="EMBL" id="CCKQ01016637">
    <property type="protein sequence ID" value="CDW88509.1"/>
    <property type="molecule type" value="Genomic_DNA"/>
</dbReference>
<organism evidence="1 2">
    <name type="scientific">Stylonychia lemnae</name>
    <name type="common">Ciliate</name>
    <dbReference type="NCBI Taxonomy" id="5949"/>
    <lineage>
        <taxon>Eukaryota</taxon>
        <taxon>Sar</taxon>
        <taxon>Alveolata</taxon>
        <taxon>Ciliophora</taxon>
        <taxon>Intramacronucleata</taxon>
        <taxon>Spirotrichea</taxon>
        <taxon>Stichotrichia</taxon>
        <taxon>Sporadotrichida</taxon>
        <taxon>Oxytrichidae</taxon>
        <taxon>Stylonychinae</taxon>
        <taxon>Stylonychia</taxon>
    </lineage>
</organism>
<keyword evidence="2" id="KW-1185">Reference proteome</keyword>
<accession>A0A078B1Y2</accession>
<protein>
    <submittedName>
        <fullName evidence="1">Uncharacterized protein</fullName>
    </submittedName>
</protein>
<evidence type="ECO:0000313" key="1">
    <source>
        <dbReference type="EMBL" id="CDW88509.1"/>
    </source>
</evidence>
<reference evidence="1 2" key="1">
    <citation type="submission" date="2014-06" db="EMBL/GenBank/DDBJ databases">
        <authorList>
            <person name="Swart Estienne"/>
        </authorList>
    </citation>
    <scope>NUCLEOTIDE SEQUENCE [LARGE SCALE GENOMIC DNA]</scope>
    <source>
        <strain evidence="1 2">130c</strain>
    </source>
</reference>
<gene>
    <name evidence="1" type="primary">Contig16682.g17772</name>
    <name evidence="1" type="ORF">STYLEM_17630</name>
</gene>
<dbReference type="Proteomes" id="UP000039865">
    <property type="component" value="Unassembled WGS sequence"/>
</dbReference>
<dbReference type="InParanoid" id="A0A078B1Y2"/>
<dbReference type="AlphaFoldDB" id="A0A078B1Y2"/>
<name>A0A078B1Y2_STYLE</name>
<evidence type="ECO:0000313" key="2">
    <source>
        <dbReference type="Proteomes" id="UP000039865"/>
    </source>
</evidence>
<proteinExistence type="predicted"/>
<sequence>MIINPLEATYQSKQGLSSPLNPSHHFMASTQNFGSINQASQKIVLVEKTSQQQSSMVFQEPFKPQLKVLDQFHRSMERKRRFHYNHLKQKSTFGGLANGLMFGEHLVKEQSLQPALKTNIIDAKPSYYQTYSQLNNQGIKKTVTTKFKKSNQQHQQYLQQMQQPIEQSKIDIPSIGTLHQNHRLIRENVYEEK</sequence>